<keyword evidence="2" id="KW-1185">Reference proteome</keyword>
<dbReference type="Proteomes" id="UP001241377">
    <property type="component" value="Unassembled WGS sequence"/>
</dbReference>
<name>A0ACC2UXB5_9TREE</name>
<organism evidence="1 2">
    <name type="scientific">Naganishia cerealis</name>
    <dbReference type="NCBI Taxonomy" id="610337"/>
    <lineage>
        <taxon>Eukaryota</taxon>
        <taxon>Fungi</taxon>
        <taxon>Dikarya</taxon>
        <taxon>Basidiomycota</taxon>
        <taxon>Agaricomycotina</taxon>
        <taxon>Tremellomycetes</taxon>
        <taxon>Filobasidiales</taxon>
        <taxon>Filobasidiaceae</taxon>
        <taxon>Naganishia</taxon>
    </lineage>
</organism>
<proteinExistence type="predicted"/>
<evidence type="ECO:0000313" key="2">
    <source>
        <dbReference type="Proteomes" id="UP001241377"/>
    </source>
</evidence>
<evidence type="ECO:0000313" key="1">
    <source>
        <dbReference type="EMBL" id="KAJ9091007.1"/>
    </source>
</evidence>
<reference evidence="1" key="1">
    <citation type="submission" date="2023-04" db="EMBL/GenBank/DDBJ databases">
        <title>Draft Genome sequencing of Naganishia species isolated from polar environments using Oxford Nanopore Technology.</title>
        <authorList>
            <person name="Leo P."/>
            <person name="Venkateswaran K."/>
        </authorList>
    </citation>
    <scope>NUCLEOTIDE SEQUENCE</scope>
    <source>
        <strain evidence="1">MNA-CCFEE 5261</strain>
    </source>
</reference>
<protein>
    <submittedName>
        <fullName evidence="1">Uncharacterized protein</fullName>
    </submittedName>
</protein>
<sequence length="491" mass="53066">MSTNDIVPNGLLVPPRKQRIPSPSTPRTTLKATPRALSKQHLTKPGTVLKPVCSNLFYQPSATSKSTTPARTKTLIGSREANEWQKRKATEQDAGVPWMLGKPMNSGKGFVAHDGGGAFPDSSPRESKRRRLAPVDTNSPRTVSVITVDPNKSPKPTGKGKRQVPLFMPGPSPTKLTSTQVTDMQAKALLDGLLEGLDAADMGLFDDDLDLETVDHDPNGDIQLGEDGLTTRFTEKDAPRPCAITNEIKVEETEFKMCEWMKVGQTSSVKHEPSVSPFGNLDSRRGDSHSAAADIQLDITAEVKNDAGHDTDSEYADEFDYDTIDLKDLDLVTNHTTGGETATPTLAVDVNPISSGPAADNNGPISTYPILNPPLHDLSNSGVVVDATYDALPWRRCIVESVSVETDEATQRFSQPVKVVNCRVVDSFAVHGGVGDAIRDEGGSVKVGTVLRCCLKGEWTDLVLASGECSDVITPNIGRHLTEQDFRFDDR</sequence>
<dbReference type="EMBL" id="JASBWR010000157">
    <property type="protein sequence ID" value="KAJ9091007.1"/>
    <property type="molecule type" value="Genomic_DNA"/>
</dbReference>
<accession>A0ACC2UXB5</accession>
<gene>
    <name evidence="1" type="ORF">QFC19_009303</name>
</gene>
<comment type="caution">
    <text evidence="1">The sequence shown here is derived from an EMBL/GenBank/DDBJ whole genome shotgun (WGS) entry which is preliminary data.</text>
</comment>